<dbReference type="Proteomes" id="UP000076512">
    <property type="component" value="Unassembled WGS sequence"/>
</dbReference>
<comment type="caution">
    <text evidence="2">The sequence shown here is derived from an EMBL/GenBank/DDBJ whole genome shotgun (WGS) entry which is preliminary data.</text>
</comment>
<dbReference type="STRING" id="455432.AWN90_39730"/>
<feature type="domain" description="HTH cro/C1-type" evidence="1">
    <location>
        <begin position="34"/>
        <end position="81"/>
    </location>
</feature>
<evidence type="ECO:0000259" key="1">
    <source>
        <dbReference type="PROSITE" id="PS50943"/>
    </source>
</evidence>
<evidence type="ECO:0000313" key="2">
    <source>
        <dbReference type="EMBL" id="KZM70697.1"/>
    </source>
</evidence>
<dbReference type="InterPro" id="IPR001387">
    <property type="entry name" value="Cro/C1-type_HTH"/>
</dbReference>
<dbReference type="EMBL" id="LWGR01000013">
    <property type="protein sequence ID" value="KZM70697.1"/>
    <property type="molecule type" value="Genomic_DNA"/>
</dbReference>
<dbReference type="CDD" id="cd00093">
    <property type="entry name" value="HTH_XRE"/>
    <property type="match status" value="1"/>
</dbReference>
<dbReference type="InterPro" id="IPR010982">
    <property type="entry name" value="Lambda_DNA-bd_dom_sf"/>
</dbReference>
<dbReference type="PROSITE" id="PS50943">
    <property type="entry name" value="HTH_CROC1"/>
    <property type="match status" value="1"/>
</dbReference>
<dbReference type="PANTHER" id="PTHR35010">
    <property type="entry name" value="BLL4672 PROTEIN-RELATED"/>
    <property type="match status" value="1"/>
</dbReference>
<dbReference type="Gene3D" id="3.30.450.180">
    <property type="match status" value="1"/>
</dbReference>
<keyword evidence="3" id="KW-1185">Reference proteome</keyword>
<dbReference type="Pfam" id="PF13560">
    <property type="entry name" value="HTH_31"/>
    <property type="match status" value="1"/>
</dbReference>
<dbReference type="PANTHER" id="PTHR35010:SF2">
    <property type="entry name" value="BLL4672 PROTEIN"/>
    <property type="match status" value="1"/>
</dbReference>
<dbReference type="SUPFAM" id="SSF47413">
    <property type="entry name" value="lambda repressor-like DNA-binding domains"/>
    <property type="match status" value="1"/>
</dbReference>
<dbReference type="AlphaFoldDB" id="A0A164JT17"/>
<reference evidence="2 3" key="1">
    <citation type="submission" date="2016-04" db="EMBL/GenBank/DDBJ databases">
        <authorList>
            <person name="Evans L.H."/>
            <person name="Alamgir A."/>
            <person name="Owens N."/>
            <person name="Weber N.D."/>
            <person name="Virtaneva K."/>
            <person name="Barbian K."/>
            <person name="Babar A."/>
            <person name="Rosenke K."/>
        </authorList>
    </citation>
    <scope>NUCLEOTIDE SEQUENCE [LARGE SCALE GENOMIC DNA]</scope>
    <source>
        <strain evidence="2 3">IFM 0406</strain>
    </source>
</reference>
<dbReference type="OrthoDB" id="3608749at2"/>
<name>A0A164JT17_9NOCA</name>
<dbReference type="InterPro" id="IPR041413">
    <property type="entry name" value="MLTR_LBD"/>
</dbReference>
<dbReference type="SMART" id="SM00530">
    <property type="entry name" value="HTH_XRE"/>
    <property type="match status" value="1"/>
</dbReference>
<evidence type="ECO:0000313" key="3">
    <source>
        <dbReference type="Proteomes" id="UP000076512"/>
    </source>
</evidence>
<gene>
    <name evidence="2" type="ORF">AWN90_39730</name>
</gene>
<proteinExistence type="predicted"/>
<protein>
    <submittedName>
        <fullName evidence="2">XRE family transcriptional regulator</fullName>
    </submittedName>
</protein>
<dbReference type="Pfam" id="PF17765">
    <property type="entry name" value="MLTR_LBD"/>
    <property type="match status" value="1"/>
</dbReference>
<sequence>MDRDELADFLRRRREQLQPADVGVLPGLRRRTPGLRRDEVALLAGMSTDYYTRLEQSRGPRPSVQVLGALARALRLTDDERDHVFHLCGHPAPLRTGGDRHVGPGLLYLLGKLEDTPACVVSDLGEVLVQNRMHIVLVGERTGRTGLGRYLLWRWFAEPTERGGFPEEDWDRLARKHVADLRATAARRAGDPDVTELVTRLRAVSPDFERLWTEHEVAVRVADAKRMIHPQVGMLDLVCETLVTPNATQNLLVYYPRPGTDAQEKLDLLRVIGTQSMGSETGSRATLSDRG</sequence>
<dbReference type="GO" id="GO:0003677">
    <property type="term" value="F:DNA binding"/>
    <property type="evidence" value="ECO:0007669"/>
    <property type="project" value="InterPro"/>
</dbReference>
<organism evidence="2 3">
    <name type="scientific">Nocardia terpenica</name>
    <dbReference type="NCBI Taxonomy" id="455432"/>
    <lineage>
        <taxon>Bacteria</taxon>
        <taxon>Bacillati</taxon>
        <taxon>Actinomycetota</taxon>
        <taxon>Actinomycetes</taxon>
        <taxon>Mycobacteriales</taxon>
        <taxon>Nocardiaceae</taxon>
        <taxon>Nocardia</taxon>
    </lineage>
</organism>
<accession>A0A164JT17</accession>
<dbReference type="RefSeq" id="WP_067594123.1">
    <property type="nucleotide sequence ID" value="NZ_JABMCZ010000003.1"/>
</dbReference>
<dbReference type="Gene3D" id="1.10.260.40">
    <property type="entry name" value="lambda repressor-like DNA-binding domains"/>
    <property type="match status" value="1"/>
</dbReference>